<dbReference type="Proteomes" id="UP000829720">
    <property type="component" value="Unassembled WGS sequence"/>
</dbReference>
<dbReference type="EMBL" id="JAERUA010000011">
    <property type="protein sequence ID" value="KAI1893716.1"/>
    <property type="molecule type" value="Genomic_DNA"/>
</dbReference>
<reference evidence="2" key="1">
    <citation type="submission" date="2021-01" db="EMBL/GenBank/DDBJ databases">
        <authorList>
            <person name="Zahm M."/>
            <person name="Roques C."/>
            <person name="Cabau C."/>
            <person name="Klopp C."/>
            <person name="Donnadieu C."/>
            <person name="Jouanno E."/>
            <person name="Lampietro C."/>
            <person name="Louis A."/>
            <person name="Herpin A."/>
            <person name="Echchiki A."/>
            <person name="Berthelot C."/>
            <person name="Parey E."/>
            <person name="Roest-Crollius H."/>
            <person name="Braasch I."/>
            <person name="Postlethwait J."/>
            <person name="Bobe J."/>
            <person name="Montfort J."/>
            <person name="Bouchez O."/>
            <person name="Begum T."/>
            <person name="Mejri S."/>
            <person name="Adams A."/>
            <person name="Chen W.-J."/>
            <person name="Guiguen Y."/>
        </authorList>
    </citation>
    <scope>NUCLEOTIDE SEQUENCE</scope>
    <source>
        <tissue evidence="2">Blood</tissue>
    </source>
</reference>
<sequence length="199" mass="22054">MERKGMAADFTQSGSGLTLVSLASLGVVFAVCVCCRKKSSIMRTENQIYDPQLFHGQGERIGVQSQSASRLDQISGAPLSVPEMTPPVLLTADATTTGDQPYYQNITDLTGEPTYVDPIPAATYQNLPLIDPHPAEDAETYVYENVICITEEQVNQPSDTADYENTEFLQKHRELKMNNEDKEEEDEPDYVNAPQEMAE</sequence>
<dbReference type="GO" id="GO:0002764">
    <property type="term" value="P:immune response-regulating signaling pathway"/>
    <property type="evidence" value="ECO:0007669"/>
    <property type="project" value="InterPro"/>
</dbReference>
<organism evidence="2 3">
    <name type="scientific">Albula goreensis</name>
    <dbReference type="NCBI Taxonomy" id="1534307"/>
    <lineage>
        <taxon>Eukaryota</taxon>
        <taxon>Metazoa</taxon>
        <taxon>Chordata</taxon>
        <taxon>Craniata</taxon>
        <taxon>Vertebrata</taxon>
        <taxon>Euteleostomi</taxon>
        <taxon>Actinopterygii</taxon>
        <taxon>Neopterygii</taxon>
        <taxon>Teleostei</taxon>
        <taxon>Albuliformes</taxon>
        <taxon>Albulidae</taxon>
        <taxon>Albula</taxon>
    </lineage>
</organism>
<protein>
    <recommendedName>
        <fullName evidence="4">Linker for activation of T-cells family member 2</fullName>
    </recommendedName>
</protein>
<keyword evidence="3" id="KW-1185">Reference proteome</keyword>
<evidence type="ECO:0000313" key="3">
    <source>
        <dbReference type="Proteomes" id="UP000829720"/>
    </source>
</evidence>
<feature type="compositionally biased region" description="Basic and acidic residues" evidence="1">
    <location>
        <begin position="169"/>
        <end position="180"/>
    </location>
</feature>
<name>A0A8T3DBR5_9TELE</name>
<dbReference type="GO" id="GO:0042113">
    <property type="term" value="P:B cell activation"/>
    <property type="evidence" value="ECO:0007669"/>
    <property type="project" value="InterPro"/>
</dbReference>
<proteinExistence type="predicted"/>
<evidence type="ECO:0000256" key="1">
    <source>
        <dbReference type="SAM" id="MobiDB-lite"/>
    </source>
</evidence>
<comment type="caution">
    <text evidence="2">The sequence shown here is derived from an EMBL/GenBank/DDBJ whole genome shotgun (WGS) entry which is preliminary data.</text>
</comment>
<dbReference type="Pfam" id="PF15703">
    <property type="entry name" value="LAT2"/>
    <property type="match status" value="1"/>
</dbReference>
<evidence type="ECO:0000313" key="2">
    <source>
        <dbReference type="EMBL" id="KAI1893716.1"/>
    </source>
</evidence>
<gene>
    <name evidence="2" type="ORF">AGOR_G00126550</name>
</gene>
<evidence type="ECO:0008006" key="4">
    <source>
        <dbReference type="Google" id="ProtNLM"/>
    </source>
</evidence>
<accession>A0A8T3DBR5</accession>
<dbReference type="InterPro" id="IPR031428">
    <property type="entry name" value="LAT2"/>
</dbReference>
<dbReference type="AlphaFoldDB" id="A0A8T3DBR5"/>
<dbReference type="OrthoDB" id="8672596at2759"/>
<feature type="region of interest" description="Disordered" evidence="1">
    <location>
        <begin position="157"/>
        <end position="199"/>
    </location>
</feature>